<dbReference type="RefSeq" id="WP_115235397.1">
    <property type="nucleotide sequence ID" value="NZ_UGIF01000002.1"/>
</dbReference>
<evidence type="ECO:0000313" key="1">
    <source>
        <dbReference type="EMBL" id="STP29717.1"/>
    </source>
</evidence>
<dbReference type="SUPFAM" id="SSF48208">
    <property type="entry name" value="Six-hairpin glycosidases"/>
    <property type="match status" value="1"/>
</dbReference>
<dbReference type="GO" id="GO:0005975">
    <property type="term" value="P:carbohydrate metabolic process"/>
    <property type="evidence" value="ECO:0007669"/>
    <property type="project" value="InterPro"/>
</dbReference>
<dbReference type="InterPro" id="IPR008928">
    <property type="entry name" value="6-hairpin_glycosidase_sf"/>
</dbReference>
<proteinExistence type="predicted"/>
<sequence>MLVQTNTHTNLSMIKKILETVDKTIPTKLLIVSVGDFKEREQIYEFYGNNLKVIWNNLLTAYRINQFEKAPYLRLDIVTNEESADYHQVNERLKKIKRNNYVDFNLRIDGLRKRSFLKEELVANAIIKPSKTHKVGKNHPDLHIDPQNYRGYIKRKYGREETDLSYLERSKFYFFETTSFYLEQGNVYPLKNYGNGNRVREVTYDNLEETTRLVIEQGSMYLKKQLTKSGQFIYGYYPCYNQLLKGYNSVRHFSSLYALAEAAEYSYDPNMLQNIKNGLLWGIDNLTSEVDGYLLIKDYLNKEIEYKLGAQATAILAIAKYIEVTGDQQFYKYLSRLIETVSKKFITSNSKTIHVLDADLNLKEQFRIIYYDGEILFSLLRAYGISHDFAIFEICEGLMERFVTDGYQKYHDHWLSYATNEMINYQEKDTYYEFGIKNAIVNIDFIGKRDTAYPTMLELLVAASKMMKKLDTSESRERLFKTEEEFIAIQDRINTVMEKRVLHEITTGVMFPEFAQFFKKPKIINYGFFARHDRFRMRIDDAEHFLSGLINYLIHYKEKE</sequence>
<evidence type="ECO:0000313" key="2">
    <source>
        <dbReference type="Proteomes" id="UP000254070"/>
    </source>
</evidence>
<evidence type="ECO:0008006" key="3">
    <source>
        <dbReference type="Google" id="ProtNLM"/>
    </source>
</evidence>
<accession>A0A377KKI9</accession>
<protein>
    <recommendedName>
        <fullName evidence="3">Glycosyl transferase family 1</fullName>
    </recommendedName>
</protein>
<reference evidence="1 2" key="1">
    <citation type="submission" date="2018-06" db="EMBL/GenBank/DDBJ databases">
        <authorList>
            <consortium name="Pathogen Informatics"/>
            <person name="Doyle S."/>
        </authorList>
    </citation>
    <scope>NUCLEOTIDE SEQUENCE [LARGE SCALE GENOMIC DNA]</scope>
    <source>
        <strain evidence="1 2">NCTC8129</strain>
    </source>
</reference>
<gene>
    <name evidence="1" type="ORF">NCTC8129_01926</name>
</gene>
<name>A0A377KKI9_9ENTE</name>
<dbReference type="AlphaFoldDB" id="A0A377KKI9"/>
<organism evidence="1 2">
    <name type="scientific">Enterococcus durans</name>
    <dbReference type="NCBI Taxonomy" id="53345"/>
    <lineage>
        <taxon>Bacteria</taxon>
        <taxon>Bacillati</taxon>
        <taxon>Bacillota</taxon>
        <taxon>Bacilli</taxon>
        <taxon>Lactobacillales</taxon>
        <taxon>Enterococcaceae</taxon>
        <taxon>Enterococcus</taxon>
    </lineage>
</organism>
<dbReference type="Proteomes" id="UP000254070">
    <property type="component" value="Unassembled WGS sequence"/>
</dbReference>
<dbReference type="EMBL" id="UGIF01000002">
    <property type="protein sequence ID" value="STP29717.1"/>
    <property type="molecule type" value="Genomic_DNA"/>
</dbReference>